<evidence type="ECO:0000256" key="1">
    <source>
        <dbReference type="ARBA" id="ARBA00004429"/>
    </source>
</evidence>
<dbReference type="Pfam" id="PF00005">
    <property type="entry name" value="ABC_tran"/>
    <property type="match status" value="1"/>
</dbReference>
<evidence type="ECO:0000256" key="5">
    <source>
        <dbReference type="ARBA" id="ARBA00022692"/>
    </source>
</evidence>
<feature type="transmembrane region" description="Helical" evidence="12">
    <location>
        <begin position="61"/>
        <end position="81"/>
    </location>
</feature>
<organism evidence="15">
    <name type="scientific">Rickettsia oklahomensis</name>
    <dbReference type="NCBI Taxonomy" id="3141789"/>
    <lineage>
        <taxon>Bacteria</taxon>
        <taxon>Pseudomonadati</taxon>
        <taxon>Pseudomonadota</taxon>
        <taxon>Alphaproteobacteria</taxon>
        <taxon>Rickettsiales</taxon>
        <taxon>Rickettsiaceae</taxon>
        <taxon>Rickettsieae</taxon>
        <taxon>Rickettsia</taxon>
        <taxon>belli group</taxon>
    </lineage>
</organism>
<dbReference type="InterPro" id="IPR003439">
    <property type="entry name" value="ABC_transporter-like_ATP-bd"/>
</dbReference>
<evidence type="ECO:0000256" key="8">
    <source>
        <dbReference type="ARBA" id="ARBA00022967"/>
    </source>
</evidence>
<dbReference type="InterPro" id="IPR017871">
    <property type="entry name" value="ABC_transporter-like_CS"/>
</dbReference>
<feature type="transmembrane region" description="Helical" evidence="12">
    <location>
        <begin position="242"/>
        <end position="264"/>
    </location>
</feature>
<evidence type="ECO:0000259" key="14">
    <source>
        <dbReference type="PROSITE" id="PS50929"/>
    </source>
</evidence>
<evidence type="ECO:0000256" key="2">
    <source>
        <dbReference type="ARBA" id="ARBA00005417"/>
    </source>
</evidence>
<dbReference type="SUPFAM" id="SSF90123">
    <property type="entry name" value="ABC transporter transmembrane region"/>
    <property type="match status" value="1"/>
</dbReference>
<dbReference type="InterPro" id="IPR027417">
    <property type="entry name" value="P-loop_NTPase"/>
</dbReference>
<feature type="transmembrane region" description="Helical" evidence="12">
    <location>
        <begin position="131"/>
        <end position="154"/>
    </location>
</feature>
<dbReference type="RefSeq" id="WP_347939378.1">
    <property type="nucleotide sequence ID" value="NZ_CP157197.1"/>
</dbReference>
<keyword evidence="6" id="KW-0547">Nucleotide-binding</keyword>
<dbReference type="GO" id="GO:0005524">
    <property type="term" value="F:ATP binding"/>
    <property type="evidence" value="ECO:0007669"/>
    <property type="project" value="UniProtKB-KW"/>
</dbReference>
<comment type="subunit">
    <text evidence="3">Homodimer.</text>
</comment>
<keyword evidence="5 12" id="KW-0812">Transmembrane</keyword>
<dbReference type="EMBL" id="CP157197">
    <property type="protein sequence ID" value="XBG66753.1"/>
    <property type="molecule type" value="Genomic_DNA"/>
</dbReference>
<feature type="transmembrane region" description="Helical" evidence="12">
    <location>
        <begin position="276"/>
        <end position="298"/>
    </location>
</feature>
<dbReference type="PANTHER" id="PTHR43394:SF1">
    <property type="entry name" value="ATP-BINDING CASSETTE SUB-FAMILY B MEMBER 10, MITOCHONDRIAL"/>
    <property type="match status" value="1"/>
</dbReference>
<feature type="transmembrane region" description="Helical" evidence="12">
    <location>
        <begin position="20"/>
        <end position="41"/>
    </location>
</feature>
<comment type="function">
    <text evidence="11">Part of an ABC transporter complex. Transmembrane domains (TMD) form a pore in the inner membrane and the ATP-binding domain (NBD) is responsible for energy generation.</text>
</comment>
<sequence>MGIKLLYRLVKYLRFYTKDLIIVMISLLSVSASLLLIGNIFRNLVDKGLSKDHILSVDKSILYICLLIIILSIASFFRSYFINNVAEKTVNQMRKEAYSNLIHYKIEEFEELKIGDIISRLTNDIDQISTLIVNFLSFFIRNSVMLIGGVILMFFESFKLAFIVIITIPILLIPLIKFGKHVKALSKKALESKSLLASDIDETFNNIRAIYAFNNQTNKIADFDTKLQNYLTYCKARLKIRALFFAIAIAVIFLSITLVIWIGASDIVKGHLSPGQIISFIYYAIIAGVSCGGIFELLSEMHLPITALERIMTIINKKPTKLKNYLELNNSDSVSIEFKNVDFTYHSRPNLRIINNMSFKINANKFVGIVGRSGVGKSTIIHLLLHFYWPKSGTILINNQDISYLDPIEIRKFIAYVPQEPCVFSGTIKSNIIFGNMEASDDEINEVIKITGIEDFATKLHNGINAKIGEKGVRLSGGQKQRIAIARALLRMPHILLLDEAMSALDTISEQKLLNAIKKIMNGKIIISVAHRISSIESADRILVIDKGSMIASGTHDNLLQNSEIYRNICREQLA</sequence>
<accession>A0AAU7BZT4</accession>
<gene>
    <name evidence="15" type="ORF">AAGW17_00535</name>
</gene>
<dbReference type="CDD" id="cd18575">
    <property type="entry name" value="ABC_6TM_bac_exporter_ABCB8_10_like"/>
    <property type="match status" value="1"/>
</dbReference>
<evidence type="ECO:0000256" key="3">
    <source>
        <dbReference type="ARBA" id="ARBA00011738"/>
    </source>
</evidence>
<dbReference type="PROSITE" id="PS50893">
    <property type="entry name" value="ABC_TRANSPORTER_2"/>
    <property type="match status" value="1"/>
</dbReference>
<protein>
    <submittedName>
        <fullName evidence="15">ABC transporter transmembrane domain-containing protein</fullName>
    </submittedName>
</protein>
<evidence type="ECO:0000256" key="11">
    <source>
        <dbReference type="ARBA" id="ARBA00024725"/>
    </source>
</evidence>
<evidence type="ECO:0000256" key="6">
    <source>
        <dbReference type="ARBA" id="ARBA00022741"/>
    </source>
</evidence>
<keyword evidence="10 12" id="KW-0472">Membrane</keyword>
<evidence type="ECO:0000313" key="15">
    <source>
        <dbReference type="EMBL" id="XBG66753.1"/>
    </source>
</evidence>
<dbReference type="AlphaFoldDB" id="A0AAU7BZT4"/>
<dbReference type="GO" id="GO:0016887">
    <property type="term" value="F:ATP hydrolysis activity"/>
    <property type="evidence" value="ECO:0007669"/>
    <property type="project" value="InterPro"/>
</dbReference>
<dbReference type="KEGG" id="rof:AAGW17_00535"/>
<comment type="subcellular location">
    <subcellularLocation>
        <location evidence="1">Cell inner membrane</location>
        <topology evidence="1">Multi-pass membrane protein</topology>
    </subcellularLocation>
</comment>
<dbReference type="Gene3D" id="3.40.50.300">
    <property type="entry name" value="P-loop containing nucleotide triphosphate hydrolases"/>
    <property type="match status" value="1"/>
</dbReference>
<keyword evidence="7" id="KW-0067">ATP-binding</keyword>
<dbReference type="GO" id="GO:0005886">
    <property type="term" value="C:plasma membrane"/>
    <property type="evidence" value="ECO:0007669"/>
    <property type="project" value="UniProtKB-SubCell"/>
</dbReference>
<keyword evidence="8" id="KW-1278">Translocase</keyword>
<evidence type="ECO:0000256" key="9">
    <source>
        <dbReference type="ARBA" id="ARBA00022989"/>
    </source>
</evidence>
<dbReference type="SMART" id="SM00382">
    <property type="entry name" value="AAA"/>
    <property type="match status" value="1"/>
</dbReference>
<dbReference type="InterPro" id="IPR036640">
    <property type="entry name" value="ABC1_TM_sf"/>
</dbReference>
<dbReference type="PANTHER" id="PTHR43394">
    <property type="entry name" value="ATP-DEPENDENT PERMEASE MDL1, MITOCHONDRIAL"/>
    <property type="match status" value="1"/>
</dbReference>
<dbReference type="InterPro" id="IPR039421">
    <property type="entry name" value="Type_1_exporter"/>
</dbReference>
<comment type="similarity">
    <text evidence="2">Belongs to the ABC transporter superfamily.</text>
</comment>
<feature type="transmembrane region" description="Helical" evidence="12">
    <location>
        <begin position="160"/>
        <end position="178"/>
    </location>
</feature>
<dbReference type="InterPro" id="IPR011527">
    <property type="entry name" value="ABC1_TM_dom"/>
</dbReference>
<reference evidence="15" key="1">
    <citation type="submission" date="2024-05" db="EMBL/GenBank/DDBJ databases">
        <title>Characterization of a novel Rickettsia species. (Rickettsia oklahomia sp. nov.) from Amblyomma americanum ticks.</title>
        <authorList>
            <person name="Korla P.K."/>
            <person name="Karounos M."/>
            <person name="Wilson J.M."/>
            <person name="Little S.E."/>
            <person name="Qurollo B.A."/>
        </authorList>
    </citation>
    <scope>NUCLEOTIDE SEQUENCE</scope>
    <source>
        <strain evidence="15">Oklahoma-10</strain>
    </source>
</reference>
<proteinExistence type="inferred from homology"/>
<dbReference type="Pfam" id="PF00664">
    <property type="entry name" value="ABC_membrane"/>
    <property type="match status" value="1"/>
</dbReference>
<evidence type="ECO:0000259" key="13">
    <source>
        <dbReference type="PROSITE" id="PS50893"/>
    </source>
</evidence>
<dbReference type="InterPro" id="IPR003593">
    <property type="entry name" value="AAA+_ATPase"/>
</dbReference>
<dbReference type="PROSITE" id="PS50929">
    <property type="entry name" value="ABC_TM1F"/>
    <property type="match status" value="1"/>
</dbReference>
<evidence type="ECO:0000256" key="10">
    <source>
        <dbReference type="ARBA" id="ARBA00023136"/>
    </source>
</evidence>
<dbReference type="Gene3D" id="1.20.1560.10">
    <property type="entry name" value="ABC transporter type 1, transmembrane domain"/>
    <property type="match status" value="1"/>
</dbReference>
<evidence type="ECO:0000256" key="12">
    <source>
        <dbReference type="SAM" id="Phobius"/>
    </source>
</evidence>
<feature type="domain" description="ABC transmembrane type-1" evidence="14">
    <location>
        <begin position="21"/>
        <end position="303"/>
    </location>
</feature>
<evidence type="ECO:0000256" key="4">
    <source>
        <dbReference type="ARBA" id="ARBA00022448"/>
    </source>
</evidence>
<keyword evidence="9 12" id="KW-1133">Transmembrane helix</keyword>
<dbReference type="PROSITE" id="PS00211">
    <property type="entry name" value="ABC_TRANSPORTER_1"/>
    <property type="match status" value="1"/>
</dbReference>
<name>A0AAU7BZT4_9RICK</name>
<dbReference type="GO" id="GO:0015421">
    <property type="term" value="F:ABC-type oligopeptide transporter activity"/>
    <property type="evidence" value="ECO:0007669"/>
    <property type="project" value="TreeGrafter"/>
</dbReference>
<evidence type="ECO:0000256" key="7">
    <source>
        <dbReference type="ARBA" id="ARBA00022840"/>
    </source>
</evidence>
<dbReference type="SUPFAM" id="SSF52540">
    <property type="entry name" value="P-loop containing nucleoside triphosphate hydrolases"/>
    <property type="match status" value="1"/>
</dbReference>
<feature type="domain" description="ABC transporter" evidence="13">
    <location>
        <begin position="336"/>
        <end position="572"/>
    </location>
</feature>
<keyword evidence="4" id="KW-0813">Transport</keyword>
<dbReference type="FunFam" id="3.40.50.300:FF:000967">
    <property type="entry name" value="ABC multidrug transporter mdr4"/>
    <property type="match status" value="1"/>
</dbReference>